<organism evidence="1">
    <name type="scientific">uncultured Sulfurovum sp</name>
    <dbReference type="NCBI Taxonomy" id="269237"/>
    <lineage>
        <taxon>Bacteria</taxon>
        <taxon>Pseudomonadati</taxon>
        <taxon>Campylobacterota</taxon>
        <taxon>Epsilonproteobacteria</taxon>
        <taxon>Campylobacterales</taxon>
        <taxon>Sulfurovaceae</taxon>
        <taxon>Sulfurovum</taxon>
        <taxon>environmental samples</taxon>
    </lineage>
</organism>
<reference evidence="1" key="1">
    <citation type="submission" date="2020-01" db="EMBL/GenBank/DDBJ databases">
        <authorList>
            <person name="Meier V. D."/>
            <person name="Meier V D."/>
        </authorList>
    </citation>
    <scope>NUCLEOTIDE SEQUENCE</scope>
    <source>
        <strain evidence="1">HLG_WM_MAG_06</strain>
    </source>
</reference>
<sequence length="79" mass="9048">MTTLKIRKNFLLDKEIIEKAQVILLEQQKNLTEVLNTYFKAIVKEPSILETIEKSANKRTGSFIGMLDGKIGDTTFKEM</sequence>
<name>A0A6S6SXW4_9BACT</name>
<gene>
    <name evidence="1" type="ORF">HELGO_WM15920</name>
</gene>
<dbReference type="AlphaFoldDB" id="A0A6S6SXW4"/>
<proteinExistence type="predicted"/>
<feature type="non-terminal residue" evidence="1">
    <location>
        <position position="79"/>
    </location>
</feature>
<dbReference type="EMBL" id="CACVAP010000052">
    <property type="protein sequence ID" value="CAA6807361.1"/>
    <property type="molecule type" value="Genomic_DNA"/>
</dbReference>
<accession>A0A6S6SXW4</accession>
<protein>
    <submittedName>
        <fullName evidence="1">Uncharacterized protein</fullName>
    </submittedName>
</protein>
<evidence type="ECO:0000313" key="1">
    <source>
        <dbReference type="EMBL" id="CAA6807361.1"/>
    </source>
</evidence>